<evidence type="ECO:0000256" key="2">
    <source>
        <dbReference type="ARBA" id="ARBA00022630"/>
    </source>
</evidence>
<keyword evidence="3" id="KW-0288">FMN</keyword>
<dbReference type="EMBL" id="MNAD01001153">
    <property type="protein sequence ID" value="OJT07635.1"/>
    <property type="molecule type" value="Genomic_DNA"/>
</dbReference>
<comment type="similarity">
    <text evidence="4">Belongs to the flavoredoxin family.</text>
</comment>
<name>A0A1M2VJ54_TRAPU</name>
<comment type="caution">
    <text evidence="7">The sequence shown here is derived from an EMBL/GenBank/DDBJ whole genome shotgun (WGS) entry which is preliminary data.</text>
</comment>
<gene>
    <name evidence="7" type="ORF">TRAPUB_1495</name>
</gene>
<dbReference type="STRING" id="154538.A0A1M2VJ54"/>
<evidence type="ECO:0000256" key="5">
    <source>
        <dbReference type="SAM" id="MobiDB-lite"/>
    </source>
</evidence>
<dbReference type="Gene3D" id="2.30.110.10">
    <property type="entry name" value="Electron Transport, Fmn-binding Protein, Chain A"/>
    <property type="match status" value="1"/>
</dbReference>
<accession>A0A1M2VJ54</accession>
<sequence>MSHSTGPVPPFERDAKPKYTESPNPGFTYGQKVGETPEAKAWVEGAKDGWKTVDGATEDPGKLYALMISGIVPRPIAFVSSVSEDGVENLAPFSWFNQVTHNPPIISVSCAARPEGGPKDTAGNIKATKGFTVNIISEPFIENANVSCIDAPTDVNEWPLTGLTKEPSTHVKPARVQESAFSMECELFQAVDIVHPASGKVTATLILGLVKCIHVRNDVLNERGVVDYAKLKPVGRLGDISYARVGDAFRLPRLAWKVEGEKIGEFLKGVEQTRDAASL</sequence>
<dbReference type="Pfam" id="PF01613">
    <property type="entry name" value="Flavin_Reduct"/>
    <property type="match status" value="1"/>
</dbReference>
<feature type="region of interest" description="Disordered" evidence="5">
    <location>
        <begin position="1"/>
        <end position="35"/>
    </location>
</feature>
<evidence type="ECO:0000313" key="8">
    <source>
        <dbReference type="Proteomes" id="UP000184267"/>
    </source>
</evidence>
<dbReference type="AlphaFoldDB" id="A0A1M2VJ54"/>
<evidence type="ECO:0000256" key="4">
    <source>
        <dbReference type="ARBA" id="ARBA00038054"/>
    </source>
</evidence>
<protein>
    <recommendedName>
        <fullName evidence="6">Flavin reductase like domain-containing protein</fullName>
    </recommendedName>
</protein>
<dbReference type="GO" id="GO:0010181">
    <property type="term" value="F:FMN binding"/>
    <property type="evidence" value="ECO:0007669"/>
    <property type="project" value="InterPro"/>
</dbReference>
<comment type="cofactor">
    <cofactor evidence="1">
        <name>FMN</name>
        <dbReference type="ChEBI" id="CHEBI:58210"/>
    </cofactor>
</comment>
<keyword evidence="8" id="KW-1185">Reference proteome</keyword>
<dbReference type="InterPro" id="IPR002563">
    <property type="entry name" value="Flavin_Rdtase-like_dom"/>
</dbReference>
<dbReference type="SUPFAM" id="SSF50475">
    <property type="entry name" value="FMN-binding split barrel"/>
    <property type="match status" value="1"/>
</dbReference>
<dbReference type="PANTHER" id="PTHR33798:SF5">
    <property type="entry name" value="FLAVIN REDUCTASE LIKE DOMAIN-CONTAINING PROTEIN"/>
    <property type="match status" value="1"/>
</dbReference>
<feature type="domain" description="Flavin reductase like" evidence="6">
    <location>
        <begin position="69"/>
        <end position="227"/>
    </location>
</feature>
<keyword evidence="2" id="KW-0285">Flavoprotein</keyword>
<dbReference type="OMA" id="KSPNPNW"/>
<evidence type="ECO:0000256" key="3">
    <source>
        <dbReference type="ARBA" id="ARBA00022643"/>
    </source>
</evidence>
<dbReference type="SMART" id="SM00903">
    <property type="entry name" value="Flavin_Reduct"/>
    <property type="match status" value="1"/>
</dbReference>
<evidence type="ECO:0000256" key="1">
    <source>
        <dbReference type="ARBA" id="ARBA00001917"/>
    </source>
</evidence>
<reference evidence="7 8" key="1">
    <citation type="submission" date="2016-10" db="EMBL/GenBank/DDBJ databases">
        <title>Genome sequence of the basidiomycete white-rot fungus Trametes pubescens.</title>
        <authorList>
            <person name="Makela M.R."/>
            <person name="Granchi Z."/>
            <person name="Peng M."/>
            <person name="De Vries R.P."/>
            <person name="Grigoriev I."/>
            <person name="Riley R."/>
            <person name="Hilden K."/>
        </authorList>
    </citation>
    <scope>NUCLEOTIDE SEQUENCE [LARGE SCALE GENOMIC DNA]</scope>
    <source>
        <strain evidence="7 8">FBCC735</strain>
    </source>
</reference>
<dbReference type="InterPro" id="IPR012349">
    <property type="entry name" value="Split_barrel_FMN-bd"/>
</dbReference>
<evidence type="ECO:0000313" key="7">
    <source>
        <dbReference type="EMBL" id="OJT07635.1"/>
    </source>
</evidence>
<organism evidence="7 8">
    <name type="scientific">Trametes pubescens</name>
    <name type="common">White-rot fungus</name>
    <dbReference type="NCBI Taxonomy" id="154538"/>
    <lineage>
        <taxon>Eukaryota</taxon>
        <taxon>Fungi</taxon>
        <taxon>Dikarya</taxon>
        <taxon>Basidiomycota</taxon>
        <taxon>Agaricomycotina</taxon>
        <taxon>Agaricomycetes</taxon>
        <taxon>Polyporales</taxon>
        <taxon>Polyporaceae</taxon>
        <taxon>Trametes</taxon>
    </lineage>
</organism>
<dbReference type="PANTHER" id="PTHR33798">
    <property type="entry name" value="FLAVOPROTEIN OXYGENASE"/>
    <property type="match status" value="1"/>
</dbReference>
<proteinExistence type="inferred from homology"/>
<dbReference type="OrthoDB" id="298012at2759"/>
<dbReference type="Proteomes" id="UP000184267">
    <property type="component" value="Unassembled WGS sequence"/>
</dbReference>
<evidence type="ECO:0000259" key="6">
    <source>
        <dbReference type="SMART" id="SM00903"/>
    </source>
</evidence>